<name>A0A645DQL5_9ZZZZ</name>
<evidence type="ECO:0000313" key="1">
    <source>
        <dbReference type="EMBL" id="MPM90772.1"/>
    </source>
</evidence>
<accession>A0A645DQL5</accession>
<proteinExistence type="predicted"/>
<protein>
    <submittedName>
        <fullName evidence="1">Uncharacterized protein</fullName>
    </submittedName>
</protein>
<comment type="caution">
    <text evidence="1">The sequence shown here is derived from an EMBL/GenBank/DDBJ whole genome shotgun (WGS) entry which is preliminary data.</text>
</comment>
<organism evidence="1">
    <name type="scientific">bioreactor metagenome</name>
    <dbReference type="NCBI Taxonomy" id="1076179"/>
    <lineage>
        <taxon>unclassified sequences</taxon>
        <taxon>metagenomes</taxon>
        <taxon>ecological metagenomes</taxon>
    </lineage>
</organism>
<reference evidence="1" key="1">
    <citation type="submission" date="2019-08" db="EMBL/GenBank/DDBJ databases">
        <authorList>
            <person name="Kucharzyk K."/>
            <person name="Murdoch R.W."/>
            <person name="Higgins S."/>
            <person name="Loffler F."/>
        </authorList>
    </citation>
    <scope>NUCLEOTIDE SEQUENCE</scope>
</reference>
<sequence>MFSKTELLVREFLRNIQFSNKFQINEDAFIYSIVKFLYNYRNQTLLAKMMQIVSKNDAENILDELKKMLHIVINESINIKRKQVERNGLMEIYCILEDASIKNFEQPQLSWRYKPIFIGFNKLLKERGIPQSEVELVIDEEKNTLEAAKSEGNYKSCECVPSYDSIGVRISDILSHFFGELSLALAVELREKEIKKEQDLIEYNYFTKKLLSKKWFCVSKKQFILWSNIELLFYNYQLFEWTGYGGIYFDYSMVTFALLEYIFQYETYEDFTKVSSELHCEYFNTYCCKKISMLYERGGSKPAI</sequence>
<dbReference type="EMBL" id="VSSQ01037937">
    <property type="protein sequence ID" value="MPM90772.1"/>
    <property type="molecule type" value="Genomic_DNA"/>
</dbReference>
<dbReference type="AlphaFoldDB" id="A0A645DQL5"/>
<gene>
    <name evidence="1" type="ORF">SDC9_137894</name>
</gene>